<reference evidence="2" key="1">
    <citation type="journal article" date="2017" name="Nature">
        <title>The sunflower genome provides insights into oil metabolism, flowering and Asterid evolution.</title>
        <authorList>
            <person name="Badouin H."/>
            <person name="Gouzy J."/>
            <person name="Grassa C.J."/>
            <person name="Murat F."/>
            <person name="Staton S.E."/>
            <person name="Cottret L."/>
            <person name="Lelandais-Briere C."/>
            <person name="Owens G.L."/>
            <person name="Carrere S."/>
            <person name="Mayjonade B."/>
            <person name="Legrand L."/>
            <person name="Gill N."/>
            <person name="Kane N.C."/>
            <person name="Bowers J.E."/>
            <person name="Hubner S."/>
            <person name="Bellec A."/>
            <person name="Berard A."/>
            <person name="Berges H."/>
            <person name="Blanchet N."/>
            <person name="Boniface M.C."/>
            <person name="Brunel D."/>
            <person name="Catrice O."/>
            <person name="Chaidir N."/>
            <person name="Claudel C."/>
            <person name="Donnadieu C."/>
            <person name="Faraut T."/>
            <person name="Fievet G."/>
            <person name="Helmstetter N."/>
            <person name="King M."/>
            <person name="Knapp S.J."/>
            <person name="Lai Z."/>
            <person name="Le Paslier M.C."/>
            <person name="Lippi Y."/>
            <person name="Lorenzon L."/>
            <person name="Mandel J.R."/>
            <person name="Marage G."/>
            <person name="Marchand G."/>
            <person name="Marquand E."/>
            <person name="Bret-Mestries E."/>
            <person name="Morien E."/>
            <person name="Nambeesan S."/>
            <person name="Nguyen T."/>
            <person name="Pegot-Espagnet P."/>
            <person name="Pouilly N."/>
            <person name="Raftis F."/>
            <person name="Sallet E."/>
            <person name="Schiex T."/>
            <person name="Thomas J."/>
            <person name="Vandecasteele C."/>
            <person name="Vares D."/>
            <person name="Vear F."/>
            <person name="Vautrin S."/>
            <person name="Crespi M."/>
            <person name="Mangin B."/>
            <person name="Burke J.M."/>
            <person name="Salse J."/>
            <person name="Munos S."/>
            <person name="Vincourt P."/>
            <person name="Rieseberg L.H."/>
            <person name="Langlade N.B."/>
        </authorList>
    </citation>
    <scope>NUCLEOTIDE SEQUENCE [LARGE SCALE GENOMIC DNA]</scope>
    <source>
        <strain evidence="2">cv. SF193</strain>
    </source>
</reference>
<dbReference type="AlphaFoldDB" id="A0A251VLR0"/>
<dbReference type="InParanoid" id="A0A251VLR0"/>
<dbReference type="Proteomes" id="UP000215914">
    <property type="component" value="Chromosome 1"/>
</dbReference>
<keyword evidence="2" id="KW-1185">Reference proteome</keyword>
<gene>
    <name evidence="1" type="ORF">HannXRQ_Chr01g0006921</name>
</gene>
<evidence type="ECO:0000313" key="2">
    <source>
        <dbReference type="Proteomes" id="UP000215914"/>
    </source>
</evidence>
<dbReference type="EMBL" id="CM007890">
    <property type="protein sequence ID" value="OTG36374.1"/>
    <property type="molecule type" value="Genomic_DNA"/>
</dbReference>
<proteinExistence type="predicted"/>
<sequence>MHVSILDHLCILEHKVRIKEEGSNHSGSQANSNKECRLRGLSIFMKNRRIEDRVKSKGCTGRNRLHSLTNIGLEALI</sequence>
<protein>
    <submittedName>
        <fullName evidence="1">Uncharacterized protein</fullName>
    </submittedName>
</protein>
<evidence type="ECO:0000313" key="1">
    <source>
        <dbReference type="EMBL" id="OTG36374.1"/>
    </source>
</evidence>
<organism evidence="1 2">
    <name type="scientific">Helianthus annuus</name>
    <name type="common">Common sunflower</name>
    <dbReference type="NCBI Taxonomy" id="4232"/>
    <lineage>
        <taxon>Eukaryota</taxon>
        <taxon>Viridiplantae</taxon>
        <taxon>Streptophyta</taxon>
        <taxon>Embryophyta</taxon>
        <taxon>Tracheophyta</taxon>
        <taxon>Spermatophyta</taxon>
        <taxon>Magnoliopsida</taxon>
        <taxon>eudicotyledons</taxon>
        <taxon>Gunneridae</taxon>
        <taxon>Pentapetalae</taxon>
        <taxon>asterids</taxon>
        <taxon>campanulids</taxon>
        <taxon>Asterales</taxon>
        <taxon>Asteraceae</taxon>
        <taxon>Asteroideae</taxon>
        <taxon>Heliantheae alliance</taxon>
        <taxon>Heliantheae</taxon>
        <taxon>Helianthus</taxon>
    </lineage>
</organism>
<name>A0A251VLR0_HELAN</name>
<accession>A0A251VLR0</accession>